<feature type="non-terminal residue" evidence="3">
    <location>
        <position position="412"/>
    </location>
</feature>
<evidence type="ECO:0000256" key="1">
    <source>
        <dbReference type="SAM" id="MobiDB-lite"/>
    </source>
</evidence>
<name>A0A7J8SSS6_GOSDV</name>
<feature type="compositionally biased region" description="Low complexity" evidence="1">
    <location>
        <begin position="40"/>
        <end position="62"/>
    </location>
</feature>
<dbReference type="InterPro" id="IPR036366">
    <property type="entry name" value="PGBDSf"/>
</dbReference>
<dbReference type="Proteomes" id="UP000593561">
    <property type="component" value="Unassembled WGS sequence"/>
</dbReference>
<dbReference type="Pfam" id="PF01471">
    <property type="entry name" value="PG_binding_1"/>
    <property type="match status" value="1"/>
</dbReference>
<dbReference type="GO" id="GO:0009507">
    <property type="term" value="C:chloroplast"/>
    <property type="evidence" value="ECO:0007669"/>
    <property type="project" value="TreeGrafter"/>
</dbReference>
<evidence type="ECO:0000259" key="2">
    <source>
        <dbReference type="Pfam" id="PF01471"/>
    </source>
</evidence>
<keyword evidence="4" id="KW-1185">Reference proteome</keyword>
<dbReference type="GO" id="GO:0003756">
    <property type="term" value="F:protein disulfide isomerase activity"/>
    <property type="evidence" value="ECO:0007669"/>
    <property type="project" value="TreeGrafter"/>
</dbReference>
<feature type="domain" description="Peptidoglycan binding-like" evidence="2">
    <location>
        <begin position="194"/>
        <end position="252"/>
    </location>
</feature>
<evidence type="ECO:0000313" key="3">
    <source>
        <dbReference type="EMBL" id="MBA0628860.1"/>
    </source>
</evidence>
<dbReference type="SUPFAM" id="SSF47090">
    <property type="entry name" value="PGBD-like"/>
    <property type="match status" value="1"/>
</dbReference>
<dbReference type="InterPro" id="IPR036365">
    <property type="entry name" value="PGBD-like_sf"/>
</dbReference>
<dbReference type="EMBL" id="JABFAC010000011">
    <property type="protein sequence ID" value="MBA0628860.1"/>
    <property type="molecule type" value="Genomic_DNA"/>
</dbReference>
<dbReference type="AlphaFoldDB" id="A0A7J8SSS6"/>
<comment type="caution">
    <text evidence="3">The sequence shown here is derived from an EMBL/GenBank/DDBJ whole genome shotgun (WGS) entry which is preliminary data.</text>
</comment>
<proteinExistence type="predicted"/>
<evidence type="ECO:0000313" key="4">
    <source>
        <dbReference type="Proteomes" id="UP000593561"/>
    </source>
</evidence>
<dbReference type="GO" id="GO:0009658">
    <property type="term" value="P:chloroplast organization"/>
    <property type="evidence" value="ECO:0007669"/>
    <property type="project" value="TreeGrafter"/>
</dbReference>
<sequence>MTSLVPLSFNPPFLHSHSHSFSSKPSSLSPSPSNLFVCFSSSSPSSPSSSSSSSSSSHNSSNFDREETRWLREEQRWLREEQRWLREEQRWLKEKESLLWEISQLKLQIQALENRNSFHGASVTETISRIGALLQVLKDKNRIAESGESARDMVFEEVKEKEVVVEEGVRVLEKKAKEVEKKIERKTLRVGSEGEQVREMQEALGKLGFYSGEEDIEFSSFSSGTERAVKTWQATIGAREDGIMTAELLQRLFEEQEVKSSSSSNIATIWEKEGTNGTAITSLTEISEIQQKVVKEEGFTEAEVSQHRVFLLGENRWEEPSRLTGKDKQATGSENIDAKTSCHACRGEGRLMCAECDGTGEPNVEPQVKMGFACSVHDLFKEFLEWVDEGANCPYCDGLGYTTCEVCQGGAV</sequence>
<organism evidence="3 4">
    <name type="scientific">Gossypium davidsonii</name>
    <name type="common">Davidson's cotton</name>
    <name type="synonym">Gossypium klotzschianum subsp. davidsonii</name>
    <dbReference type="NCBI Taxonomy" id="34287"/>
    <lineage>
        <taxon>Eukaryota</taxon>
        <taxon>Viridiplantae</taxon>
        <taxon>Streptophyta</taxon>
        <taxon>Embryophyta</taxon>
        <taxon>Tracheophyta</taxon>
        <taxon>Spermatophyta</taxon>
        <taxon>Magnoliopsida</taxon>
        <taxon>eudicotyledons</taxon>
        <taxon>Gunneridae</taxon>
        <taxon>Pentapetalae</taxon>
        <taxon>rosids</taxon>
        <taxon>malvids</taxon>
        <taxon>Malvales</taxon>
        <taxon>Malvaceae</taxon>
        <taxon>Malvoideae</taxon>
        <taxon>Gossypium</taxon>
    </lineage>
</organism>
<dbReference type="PANTHER" id="PTHR15852">
    <property type="entry name" value="PLASTID TRANSCRIPTIONALLY ACTIVE PROTEIN"/>
    <property type="match status" value="1"/>
</dbReference>
<dbReference type="InterPro" id="IPR002477">
    <property type="entry name" value="Peptidoglycan-bd-like"/>
</dbReference>
<protein>
    <recommendedName>
        <fullName evidence="2">Peptidoglycan binding-like domain-containing protein</fullName>
    </recommendedName>
</protein>
<gene>
    <name evidence="3" type="ORF">Godav_023499</name>
</gene>
<dbReference type="Gene3D" id="1.10.101.10">
    <property type="entry name" value="PGBD-like superfamily/PGBD"/>
    <property type="match status" value="1"/>
</dbReference>
<accession>A0A7J8SSS6</accession>
<reference evidence="3 4" key="1">
    <citation type="journal article" date="2019" name="Genome Biol. Evol.">
        <title>Insights into the evolution of the New World diploid cottons (Gossypium, subgenus Houzingenia) based on genome sequencing.</title>
        <authorList>
            <person name="Grover C.E."/>
            <person name="Arick M.A. 2nd"/>
            <person name="Thrash A."/>
            <person name="Conover J.L."/>
            <person name="Sanders W.S."/>
            <person name="Peterson D.G."/>
            <person name="Frelichowski J.E."/>
            <person name="Scheffler J.A."/>
            <person name="Scheffler B.E."/>
            <person name="Wendel J.F."/>
        </authorList>
    </citation>
    <scope>NUCLEOTIDE SEQUENCE [LARGE SCALE GENOMIC DNA]</scope>
    <source>
        <strain evidence="3">27</strain>
        <tissue evidence="3">Leaf</tissue>
    </source>
</reference>
<dbReference type="PANTHER" id="PTHR15852:SF16">
    <property type="entry name" value="PROTEIN DISULFIDE ISOMERASE PTAC5, CHLOROPLASTIC"/>
    <property type="match status" value="1"/>
</dbReference>
<feature type="region of interest" description="Disordered" evidence="1">
    <location>
        <begin position="40"/>
        <end position="65"/>
    </location>
</feature>